<feature type="domain" description="SsfX3-like N-terminal" evidence="2">
    <location>
        <begin position="12"/>
        <end position="71"/>
    </location>
</feature>
<keyword evidence="4" id="KW-1185">Reference proteome</keyword>
<reference evidence="3 4" key="1">
    <citation type="submission" date="2021-05" db="EMBL/GenBank/DDBJ databases">
        <title>Novel Bacillus species.</title>
        <authorList>
            <person name="Liu G."/>
        </authorList>
    </citation>
    <scope>NUCLEOTIDE SEQUENCE [LARGE SCALE GENOMIC DNA]</scope>
    <source>
        <strain evidence="3 4">FJAT-49732</strain>
    </source>
</reference>
<dbReference type="Proteomes" id="UP000682713">
    <property type="component" value="Unassembled WGS sequence"/>
</dbReference>
<dbReference type="AlphaFoldDB" id="A0A942TSS3"/>
<dbReference type="Pfam" id="PF14606">
    <property type="entry name" value="Lipase_GDSL_3"/>
    <property type="match status" value="1"/>
</dbReference>
<dbReference type="SUPFAM" id="SSF52266">
    <property type="entry name" value="SGNH hydrolase"/>
    <property type="match status" value="1"/>
</dbReference>
<evidence type="ECO:0000313" key="3">
    <source>
        <dbReference type="EMBL" id="MBS4202216.1"/>
    </source>
</evidence>
<dbReference type="InterPro" id="IPR048977">
    <property type="entry name" value="SsfX3-like_N"/>
</dbReference>
<organism evidence="3 4">
    <name type="scientific">Lederbergia citrisecunda</name>
    <dbReference type="NCBI Taxonomy" id="2833583"/>
    <lineage>
        <taxon>Bacteria</taxon>
        <taxon>Bacillati</taxon>
        <taxon>Bacillota</taxon>
        <taxon>Bacilli</taxon>
        <taxon>Bacillales</taxon>
        <taxon>Bacillaceae</taxon>
        <taxon>Lederbergia</taxon>
    </lineage>
</organism>
<dbReference type="Gene3D" id="3.40.50.1110">
    <property type="entry name" value="SGNH hydrolase"/>
    <property type="match status" value="1"/>
</dbReference>
<name>A0A942TSS3_9BACI</name>
<evidence type="ECO:0000259" key="2">
    <source>
        <dbReference type="Pfam" id="PF21181"/>
    </source>
</evidence>
<accession>A0A942TSS3</accession>
<feature type="domain" description="SGNH hydrolase-type esterase" evidence="1">
    <location>
        <begin position="141"/>
        <end position="316"/>
    </location>
</feature>
<dbReference type="RefSeq" id="WP_213112612.1">
    <property type="nucleotide sequence ID" value="NZ_JAGYPJ010000001.1"/>
</dbReference>
<evidence type="ECO:0000313" key="4">
    <source>
        <dbReference type="Proteomes" id="UP000682713"/>
    </source>
</evidence>
<dbReference type="InterPro" id="IPR036514">
    <property type="entry name" value="SGNH_hydro_sf"/>
</dbReference>
<gene>
    <name evidence="3" type="ORF">KHA93_21635</name>
</gene>
<protein>
    <submittedName>
        <fullName evidence="3">G-D-S-L family lipolytic protein</fullName>
    </submittedName>
</protein>
<proteinExistence type="predicted"/>
<dbReference type="InterPro" id="IPR013830">
    <property type="entry name" value="SGNH_hydro"/>
</dbReference>
<dbReference type="Pfam" id="PF21181">
    <property type="entry name" value="SsfX3_N"/>
    <property type="match status" value="1"/>
</dbReference>
<evidence type="ECO:0000259" key="1">
    <source>
        <dbReference type="Pfam" id="PF14606"/>
    </source>
</evidence>
<dbReference type="EMBL" id="JAGYPJ010000001">
    <property type="protein sequence ID" value="MBS4202216.1"/>
    <property type="molecule type" value="Genomic_DNA"/>
</dbReference>
<comment type="caution">
    <text evidence="3">The sequence shown here is derived from an EMBL/GenBank/DDBJ whole genome shotgun (WGS) entry which is preliminary data.</text>
</comment>
<sequence>MNPIILNSQTILGAISLERIGEFIKPWRIFYEDRYFFTPDILNGHAEDPAGIRITFETNSPKIKVEFAPALTEIEFDVVIDDHHLLQTVKLEQGESSFICENLSTENKKVEIYLSQQEPVLLKNVYIEENAEWKIHSSSKKKWLTYGSSITQCHAALSPSLTWPAITAKELNLNLICLGFSGQCQYEPMIARTIRDTPVDFISLCAGINTYGGNCYNNRTFQAIIIGFIKIIREKHTTVPIVLSSPIYGTFREKTPNLVGFTLIEMRKQVKEIVDIFNKNGDEHIFYVDGLDILGRKYEDLLPDGLHPDAEGYKLMGNNFSSALKPYFQ</sequence>
<dbReference type="Gene3D" id="2.60.120.260">
    <property type="entry name" value="Galactose-binding domain-like"/>
    <property type="match status" value="1"/>
</dbReference>